<evidence type="ECO:0000313" key="8">
    <source>
        <dbReference type="EMBL" id="ASR52439.1"/>
    </source>
</evidence>
<feature type="domain" description="EamA" evidence="7">
    <location>
        <begin position="17"/>
        <end position="149"/>
    </location>
</feature>
<dbReference type="InterPro" id="IPR037185">
    <property type="entry name" value="EmrE-like"/>
</dbReference>
<dbReference type="EMBL" id="CP020083">
    <property type="protein sequence ID" value="ASR52439.1"/>
    <property type="molecule type" value="Genomic_DNA"/>
</dbReference>
<dbReference type="Proteomes" id="UP000258016">
    <property type="component" value="Chromosome"/>
</dbReference>
<dbReference type="InterPro" id="IPR000620">
    <property type="entry name" value="EamA_dom"/>
</dbReference>
<comment type="similarity">
    <text evidence="2">Belongs to the EamA transporter family.</text>
</comment>
<reference evidence="8 9" key="1">
    <citation type="submission" date="2017-03" db="EMBL/GenBank/DDBJ databases">
        <title>Complete genome sequence of Blastomonas fulva degrading microcsystin LR.</title>
        <authorList>
            <person name="Lee H.-g."/>
            <person name="Jin L."/>
            <person name="oh H.-M."/>
        </authorList>
    </citation>
    <scope>NUCLEOTIDE SEQUENCE [LARGE SCALE GENOMIC DNA]</scope>
    <source>
        <strain evidence="8 9">T2</strain>
    </source>
</reference>
<protein>
    <recommendedName>
        <fullName evidence="7">EamA domain-containing protein</fullName>
    </recommendedName>
</protein>
<feature type="transmembrane region" description="Helical" evidence="6">
    <location>
        <begin position="164"/>
        <end position="182"/>
    </location>
</feature>
<dbReference type="InterPro" id="IPR050638">
    <property type="entry name" value="AA-Vitamin_Transporters"/>
</dbReference>
<dbReference type="SUPFAM" id="SSF103481">
    <property type="entry name" value="Multidrug resistance efflux transporter EmrE"/>
    <property type="match status" value="2"/>
</dbReference>
<keyword evidence="4 6" id="KW-1133">Transmembrane helix</keyword>
<feature type="transmembrane region" description="Helical" evidence="6">
    <location>
        <begin position="46"/>
        <end position="66"/>
    </location>
</feature>
<keyword evidence="3 6" id="KW-0812">Transmembrane</keyword>
<evidence type="ECO:0000256" key="1">
    <source>
        <dbReference type="ARBA" id="ARBA00004141"/>
    </source>
</evidence>
<feature type="transmembrane region" description="Helical" evidence="6">
    <location>
        <begin position="282"/>
        <end position="299"/>
    </location>
</feature>
<evidence type="ECO:0000313" key="9">
    <source>
        <dbReference type="Proteomes" id="UP000258016"/>
    </source>
</evidence>
<proteinExistence type="inferred from homology"/>
<comment type="subcellular location">
    <subcellularLocation>
        <location evidence="1">Membrane</location>
        <topology evidence="1">Multi-pass membrane protein</topology>
    </subcellularLocation>
</comment>
<evidence type="ECO:0000259" key="7">
    <source>
        <dbReference type="Pfam" id="PF00892"/>
    </source>
</evidence>
<organism evidence="8 9">
    <name type="scientific">Blastomonas fulva</name>
    <dbReference type="NCBI Taxonomy" id="1550728"/>
    <lineage>
        <taxon>Bacteria</taxon>
        <taxon>Pseudomonadati</taxon>
        <taxon>Pseudomonadota</taxon>
        <taxon>Alphaproteobacteria</taxon>
        <taxon>Sphingomonadales</taxon>
        <taxon>Sphingomonadaceae</taxon>
        <taxon>Blastomonas</taxon>
    </lineage>
</organism>
<dbReference type="PANTHER" id="PTHR32322">
    <property type="entry name" value="INNER MEMBRANE TRANSPORTER"/>
    <property type="match status" value="1"/>
</dbReference>
<feature type="transmembrane region" description="Helical" evidence="6">
    <location>
        <begin position="227"/>
        <end position="245"/>
    </location>
</feature>
<sequence length="316" mass="34388">MPSLRARVFGWFWSHPYLLLTFTALFWAGNSLVGRAARDVMPPVALAFWRWTLALALLLPFAWPHLRRDLVDLRNNWRWVLVLGTLGIGTFNTLLYTGLQATTAVNGLLLQSMQPVLILLLGAAVFREQVGLPQLAGIVLSISGALMIILGGNLSALVRFEFNSGDLVICVAVVVWSIYSVLLRKRPAVHPLSFLAATFVVGIAMISPFYIAEIASGRLIENRPESWLAISYVSLFPSLIAYLFFNRGVELLGSAATSLYLNIMPVIGALLAAVFLMEPIGWYHFIGMGLIGAGIVSAARKSGQAIALTYNSGPGS</sequence>
<keyword evidence="9" id="KW-1185">Reference proteome</keyword>
<keyword evidence="5 6" id="KW-0472">Membrane</keyword>
<dbReference type="Gene3D" id="1.10.3730.20">
    <property type="match status" value="1"/>
</dbReference>
<dbReference type="GeneID" id="303486700"/>
<evidence type="ECO:0000256" key="6">
    <source>
        <dbReference type="SAM" id="Phobius"/>
    </source>
</evidence>
<gene>
    <name evidence="8" type="ORF">B5J99_14040</name>
</gene>
<dbReference type="Pfam" id="PF00892">
    <property type="entry name" value="EamA"/>
    <property type="match status" value="2"/>
</dbReference>
<evidence type="ECO:0000256" key="4">
    <source>
        <dbReference type="ARBA" id="ARBA00022989"/>
    </source>
</evidence>
<accession>A0ABN5BA78</accession>
<feature type="transmembrane region" description="Helical" evidence="6">
    <location>
        <begin position="138"/>
        <end position="158"/>
    </location>
</feature>
<feature type="transmembrane region" description="Helical" evidence="6">
    <location>
        <begin position="78"/>
        <end position="96"/>
    </location>
</feature>
<evidence type="ECO:0000256" key="2">
    <source>
        <dbReference type="ARBA" id="ARBA00007362"/>
    </source>
</evidence>
<name>A0ABN5BA78_9SPHN</name>
<dbReference type="PANTHER" id="PTHR32322:SF2">
    <property type="entry name" value="EAMA DOMAIN-CONTAINING PROTEIN"/>
    <property type="match status" value="1"/>
</dbReference>
<feature type="domain" description="EamA" evidence="7">
    <location>
        <begin position="164"/>
        <end position="296"/>
    </location>
</feature>
<feature type="transmembrane region" description="Helical" evidence="6">
    <location>
        <begin position="257"/>
        <end position="276"/>
    </location>
</feature>
<evidence type="ECO:0000256" key="3">
    <source>
        <dbReference type="ARBA" id="ARBA00022692"/>
    </source>
</evidence>
<dbReference type="RefSeq" id="WP_117352718.1">
    <property type="nucleotide sequence ID" value="NZ_CP020083.1"/>
</dbReference>
<feature type="transmembrane region" description="Helical" evidence="6">
    <location>
        <begin position="194"/>
        <end position="215"/>
    </location>
</feature>
<evidence type="ECO:0000256" key="5">
    <source>
        <dbReference type="ARBA" id="ARBA00023136"/>
    </source>
</evidence>
<feature type="transmembrane region" description="Helical" evidence="6">
    <location>
        <begin position="108"/>
        <end position="126"/>
    </location>
</feature>